<organism evidence="2 3">
    <name type="scientific">Plakobranchus ocellatus</name>
    <dbReference type="NCBI Taxonomy" id="259542"/>
    <lineage>
        <taxon>Eukaryota</taxon>
        <taxon>Metazoa</taxon>
        <taxon>Spiralia</taxon>
        <taxon>Lophotrochozoa</taxon>
        <taxon>Mollusca</taxon>
        <taxon>Gastropoda</taxon>
        <taxon>Heterobranchia</taxon>
        <taxon>Euthyneura</taxon>
        <taxon>Panpulmonata</taxon>
        <taxon>Sacoglossa</taxon>
        <taxon>Placobranchoidea</taxon>
        <taxon>Plakobranchidae</taxon>
        <taxon>Plakobranchus</taxon>
    </lineage>
</organism>
<accession>A0AAV4DTM1</accession>
<gene>
    <name evidence="2" type="ORF">PoB_007401400</name>
</gene>
<evidence type="ECO:0000313" key="2">
    <source>
        <dbReference type="EMBL" id="GFO47509.1"/>
    </source>
</evidence>
<keyword evidence="3" id="KW-1185">Reference proteome</keyword>
<feature type="transmembrane region" description="Helical" evidence="1">
    <location>
        <begin position="328"/>
        <end position="348"/>
    </location>
</feature>
<protein>
    <recommendedName>
        <fullName evidence="4">Reelin domain-containing protein</fullName>
    </recommendedName>
</protein>
<dbReference type="AlphaFoldDB" id="A0AAV4DTM1"/>
<keyword evidence="1" id="KW-0812">Transmembrane</keyword>
<proteinExistence type="predicted"/>
<evidence type="ECO:0008006" key="4">
    <source>
        <dbReference type="Google" id="ProtNLM"/>
    </source>
</evidence>
<evidence type="ECO:0000313" key="3">
    <source>
        <dbReference type="Proteomes" id="UP000735302"/>
    </source>
</evidence>
<comment type="caution">
    <text evidence="2">The sequence shown here is derived from an EMBL/GenBank/DDBJ whole genome shotgun (WGS) entry which is preliminary data.</text>
</comment>
<evidence type="ECO:0000256" key="1">
    <source>
        <dbReference type="SAM" id="Phobius"/>
    </source>
</evidence>
<keyword evidence="1" id="KW-0472">Membrane</keyword>
<sequence>MISGFLAWDEPNTSDELRVSLHGHYSLRHQSFPQKPRISKELYFNINQCAPHRPPLRIVCTTPASSSSATCAPHRFPIAFHREHHTGFLYPAIMSLLQLGLLLSILSAASAGQPDTSNSMQFTAILPQRPGVPLQIKCSFDAAKAKMAYVHFMHITQSKIAGEEDHAVTAMLMSRNNRVMEGRENMPFSNASGRIEQGAKSHLEFTFGSATEGYCRSYTCWTRCASQKYNWRGHEQTIHKTIQVNAINGGSCVGSPDTQLGVSEQTASQPLISEQTTSQPLICEQTTSQPLISEQTTSQPLISEQTTSEPLICEHTISRSSSIFSTTLLCRYSVIVGISIYMLIIQLFTY</sequence>
<feature type="transmembrane region" description="Helical" evidence="1">
    <location>
        <begin position="88"/>
        <end position="111"/>
    </location>
</feature>
<keyword evidence="1" id="KW-1133">Transmembrane helix</keyword>
<name>A0AAV4DTM1_9GAST</name>
<dbReference type="Proteomes" id="UP000735302">
    <property type="component" value="Unassembled WGS sequence"/>
</dbReference>
<dbReference type="EMBL" id="BLXT01008339">
    <property type="protein sequence ID" value="GFO47509.1"/>
    <property type="molecule type" value="Genomic_DNA"/>
</dbReference>
<reference evidence="2 3" key="1">
    <citation type="journal article" date="2021" name="Elife">
        <title>Chloroplast acquisition without the gene transfer in kleptoplastic sea slugs, Plakobranchus ocellatus.</title>
        <authorList>
            <person name="Maeda T."/>
            <person name="Takahashi S."/>
            <person name="Yoshida T."/>
            <person name="Shimamura S."/>
            <person name="Takaki Y."/>
            <person name="Nagai Y."/>
            <person name="Toyoda A."/>
            <person name="Suzuki Y."/>
            <person name="Arimoto A."/>
            <person name="Ishii H."/>
            <person name="Satoh N."/>
            <person name="Nishiyama T."/>
            <person name="Hasebe M."/>
            <person name="Maruyama T."/>
            <person name="Minagawa J."/>
            <person name="Obokata J."/>
            <person name="Shigenobu S."/>
        </authorList>
    </citation>
    <scope>NUCLEOTIDE SEQUENCE [LARGE SCALE GENOMIC DNA]</scope>
</reference>